<feature type="region of interest" description="Disordered" evidence="1">
    <location>
        <begin position="60"/>
        <end position="91"/>
    </location>
</feature>
<dbReference type="EMBL" id="JAJAGQ010000017">
    <property type="protein sequence ID" value="KAJ8538263.1"/>
    <property type="molecule type" value="Genomic_DNA"/>
</dbReference>
<accession>A0A9Q1LJ75</accession>
<dbReference type="Proteomes" id="UP001152561">
    <property type="component" value="Unassembled WGS sequence"/>
</dbReference>
<proteinExistence type="predicted"/>
<evidence type="ECO:0000313" key="2">
    <source>
        <dbReference type="EMBL" id="KAJ8538263.1"/>
    </source>
</evidence>
<evidence type="ECO:0000313" key="3">
    <source>
        <dbReference type="Proteomes" id="UP001152561"/>
    </source>
</evidence>
<dbReference type="PANTHER" id="PTHR37614:SF2">
    <property type="entry name" value="OS02G0121400 PROTEIN"/>
    <property type="match status" value="1"/>
</dbReference>
<name>A0A9Q1LJ75_9SOLA</name>
<protein>
    <submittedName>
        <fullName evidence="2">Uncharacterized protein</fullName>
    </submittedName>
</protein>
<comment type="caution">
    <text evidence="2">The sequence shown here is derived from an EMBL/GenBank/DDBJ whole genome shotgun (WGS) entry which is preliminary data.</text>
</comment>
<sequence>MVDHEELPEAAAQWDDMTEKEREVADILLNLPELIDNLSVYGEDQLLPWGWKKRRSAVNCPLTPLPSPADSSPSPSSSSSPPRELKISKPRVAHTKEQLLQQINKLTRRRKVYQQELLKVQSHFEKQIEVNNTLKELAYRD</sequence>
<dbReference type="PANTHER" id="PTHR37614">
    <property type="entry name" value="OS02G0121400 PROTEIN"/>
    <property type="match status" value="1"/>
</dbReference>
<keyword evidence="3" id="KW-1185">Reference proteome</keyword>
<dbReference type="OrthoDB" id="1227173at2759"/>
<evidence type="ECO:0000256" key="1">
    <source>
        <dbReference type="SAM" id="MobiDB-lite"/>
    </source>
</evidence>
<dbReference type="AlphaFoldDB" id="A0A9Q1LJ75"/>
<reference evidence="3" key="1">
    <citation type="journal article" date="2023" name="Proc. Natl. Acad. Sci. U.S.A.">
        <title>Genomic and structural basis for evolution of tropane alkaloid biosynthesis.</title>
        <authorList>
            <person name="Wanga Y.-J."/>
            <person name="Taina T."/>
            <person name="Yua J.-Y."/>
            <person name="Lia J."/>
            <person name="Xua B."/>
            <person name="Chenc J."/>
            <person name="D'Auriad J.C."/>
            <person name="Huanga J.-P."/>
            <person name="Huanga S.-X."/>
        </authorList>
    </citation>
    <scope>NUCLEOTIDE SEQUENCE [LARGE SCALE GENOMIC DNA]</scope>
    <source>
        <strain evidence="3">cv. KIB-2019</strain>
    </source>
</reference>
<organism evidence="2 3">
    <name type="scientific">Anisodus acutangulus</name>
    <dbReference type="NCBI Taxonomy" id="402998"/>
    <lineage>
        <taxon>Eukaryota</taxon>
        <taxon>Viridiplantae</taxon>
        <taxon>Streptophyta</taxon>
        <taxon>Embryophyta</taxon>
        <taxon>Tracheophyta</taxon>
        <taxon>Spermatophyta</taxon>
        <taxon>Magnoliopsida</taxon>
        <taxon>eudicotyledons</taxon>
        <taxon>Gunneridae</taxon>
        <taxon>Pentapetalae</taxon>
        <taxon>asterids</taxon>
        <taxon>lamiids</taxon>
        <taxon>Solanales</taxon>
        <taxon>Solanaceae</taxon>
        <taxon>Solanoideae</taxon>
        <taxon>Hyoscyameae</taxon>
        <taxon>Anisodus</taxon>
    </lineage>
</organism>
<feature type="compositionally biased region" description="Low complexity" evidence="1">
    <location>
        <begin position="68"/>
        <end position="82"/>
    </location>
</feature>
<gene>
    <name evidence="2" type="ORF">K7X08_014803</name>
</gene>